<protein>
    <submittedName>
        <fullName evidence="3">Autolysin sensor kinase</fullName>
    </submittedName>
</protein>
<feature type="transmembrane region" description="Helical" evidence="1">
    <location>
        <begin position="12"/>
        <end position="35"/>
    </location>
</feature>
<keyword evidence="1" id="KW-0472">Membrane</keyword>
<sequence>MNDTAGRHWLPQFCSLPTLFAVIVVAELVALVVVLTPNAPGPLLPRIGIVSVYLQWLALLNAVVLCSLRGVLDRLSPRSGLLLAWLVMIGVTALAAALIQAMDHALGLGLTGTDPGPVRFVAANAAICALIGAALLRYLFVIGQWRERVQAASKAQVDALQARIRPHFLFNSMNTIASLIRTRPAEAEGAVEDLSDLFRAALGSADASGTLGEELDRVDHYLRIEGLRLGPRLEVQRDLVALPRELPLPPLLLQPLVENAIYHGIEPLPDGGTLRLQGRRLASGIEVRIDNPCPATPARRGGNGHAIANIRARIGYHFGDRAALETVSGTERFTVVLRLPLESIR</sequence>
<dbReference type="Proteomes" id="UP000076830">
    <property type="component" value="Chromosome"/>
</dbReference>
<dbReference type="EMBL" id="CP015249">
    <property type="protein sequence ID" value="ANB16561.1"/>
    <property type="molecule type" value="Genomic_DNA"/>
</dbReference>
<reference evidence="3 4" key="1">
    <citation type="submission" date="2016-04" db="EMBL/GenBank/DDBJ databases">
        <title>Complete genome sequence of Dokdonella koreensis DS-123T.</title>
        <authorList>
            <person name="Kim J.F."/>
            <person name="Lee H."/>
            <person name="Kwak M.-J."/>
        </authorList>
    </citation>
    <scope>NUCLEOTIDE SEQUENCE [LARGE SCALE GENOMIC DNA]</scope>
    <source>
        <strain evidence="3 4">DS-123</strain>
    </source>
</reference>
<organism evidence="3 4">
    <name type="scientific">Dokdonella koreensis DS-123</name>
    <dbReference type="NCBI Taxonomy" id="1300342"/>
    <lineage>
        <taxon>Bacteria</taxon>
        <taxon>Pseudomonadati</taxon>
        <taxon>Pseudomonadota</taxon>
        <taxon>Gammaproteobacteria</taxon>
        <taxon>Lysobacterales</taxon>
        <taxon>Rhodanobacteraceae</taxon>
        <taxon>Dokdonella</taxon>
    </lineage>
</organism>
<evidence type="ECO:0000313" key="3">
    <source>
        <dbReference type="EMBL" id="ANB16561.1"/>
    </source>
</evidence>
<keyword evidence="3" id="KW-0418">Kinase</keyword>
<dbReference type="PANTHER" id="PTHR34220">
    <property type="entry name" value="SENSOR HISTIDINE KINASE YPDA"/>
    <property type="match status" value="1"/>
</dbReference>
<dbReference type="InterPro" id="IPR010559">
    <property type="entry name" value="Sig_transdc_His_kin_internal"/>
</dbReference>
<dbReference type="PANTHER" id="PTHR34220:SF7">
    <property type="entry name" value="SENSOR HISTIDINE KINASE YPDA"/>
    <property type="match status" value="1"/>
</dbReference>
<keyword evidence="3" id="KW-0808">Transferase</keyword>
<dbReference type="RefSeq" id="WP_067643672.1">
    <property type="nucleotide sequence ID" value="NZ_CP015249.1"/>
</dbReference>
<dbReference type="KEGG" id="dko:I596_524"/>
<evidence type="ECO:0000313" key="4">
    <source>
        <dbReference type="Proteomes" id="UP000076830"/>
    </source>
</evidence>
<feature type="transmembrane region" description="Helical" evidence="1">
    <location>
        <begin position="121"/>
        <end position="140"/>
    </location>
</feature>
<dbReference type="SUPFAM" id="SSF55874">
    <property type="entry name" value="ATPase domain of HSP90 chaperone/DNA topoisomerase II/histidine kinase"/>
    <property type="match status" value="1"/>
</dbReference>
<keyword evidence="4" id="KW-1185">Reference proteome</keyword>
<dbReference type="STRING" id="1300342.I596_524"/>
<gene>
    <name evidence="3" type="ORF">I596_524</name>
</gene>
<dbReference type="GO" id="GO:0016020">
    <property type="term" value="C:membrane"/>
    <property type="evidence" value="ECO:0007669"/>
    <property type="project" value="InterPro"/>
</dbReference>
<feature type="domain" description="Signal transduction histidine kinase internal region" evidence="2">
    <location>
        <begin position="155"/>
        <end position="233"/>
    </location>
</feature>
<feature type="transmembrane region" description="Helical" evidence="1">
    <location>
        <begin position="80"/>
        <end position="101"/>
    </location>
</feature>
<evidence type="ECO:0000256" key="1">
    <source>
        <dbReference type="SAM" id="Phobius"/>
    </source>
</evidence>
<evidence type="ECO:0000259" key="2">
    <source>
        <dbReference type="Pfam" id="PF06580"/>
    </source>
</evidence>
<proteinExistence type="predicted"/>
<keyword evidence="1" id="KW-1133">Transmembrane helix</keyword>
<keyword evidence="1" id="KW-0812">Transmembrane</keyword>
<dbReference type="Gene3D" id="3.30.565.10">
    <property type="entry name" value="Histidine kinase-like ATPase, C-terminal domain"/>
    <property type="match status" value="1"/>
</dbReference>
<dbReference type="InterPro" id="IPR050640">
    <property type="entry name" value="Bact_2-comp_sensor_kinase"/>
</dbReference>
<dbReference type="AlphaFoldDB" id="A0A167GHE4"/>
<name>A0A167GHE4_9GAMM</name>
<dbReference type="Pfam" id="PF06580">
    <property type="entry name" value="His_kinase"/>
    <property type="match status" value="1"/>
</dbReference>
<dbReference type="OrthoDB" id="2514702at2"/>
<feature type="transmembrane region" description="Helical" evidence="1">
    <location>
        <begin position="47"/>
        <end position="68"/>
    </location>
</feature>
<accession>A0A167GHE4</accession>
<dbReference type="GO" id="GO:0000155">
    <property type="term" value="F:phosphorelay sensor kinase activity"/>
    <property type="evidence" value="ECO:0007669"/>
    <property type="project" value="InterPro"/>
</dbReference>
<dbReference type="InterPro" id="IPR036890">
    <property type="entry name" value="HATPase_C_sf"/>
</dbReference>